<reference evidence="4 5" key="2">
    <citation type="submission" date="2018-12" db="EMBL/GenBank/DDBJ databases">
        <title>Rhizobacter gummiphilus sp. nov., a rubber-degrading bacterium isolated from the soil of a botanical garden in Japan.</title>
        <authorList>
            <person name="Shunsuke S.S."/>
        </authorList>
    </citation>
    <scope>NUCLEOTIDE SEQUENCE [LARGE SCALE GENOMIC DNA]</scope>
    <source>
        <strain evidence="4 5">S-16</strain>
    </source>
</reference>
<keyword evidence="5" id="KW-1185">Reference proteome</keyword>
<dbReference type="InterPro" id="IPR029058">
    <property type="entry name" value="AB_hydrolase_fold"/>
</dbReference>
<dbReference type="InterPro" id="IPR050300">
    <property type="entry name" value="GDXG_lipolytic_enzyme"/>
</dbReference>
<sequence>MRASPTDGALMPACRLAATLVAAFALLLLASCSPSANGSGVTMRTLAYGPLPQQQADVYEPASPPASAASRPVALLIHGGGWVAGSRSEFGDMARWLAQQGMVPIAIDYRFVTQATWPAQADDVERAVWWLRENAQALHADPSRVVAIGGSAGGHLAAWLGTTDHPSPKGTPSRVNAVVSMWGPWDLTATNVREDGKNMIAALMGSRPAQEASPLYRIDARTAPTMLIHGTRDELVPPDQSTHACEVLRAAKVECDLLLLEGEGHGLTSKNPDLRPVIERLSAFLGRHR</sequence>
<dbReference type="Proteomes" id="UP000267464">
    <property type="component" value="Unassembled WGS sequence"/>
</dbReference>
<feature type="signal peptide" evidence="2">
    <location>
        <begin position="1"/>
        <end position="38"/>
    </location>
</feature>
<keyword evidence="1 4" id="KW-0378">Hydrolase</keyword>
<dbReference type="EMBL" id="QUSW01000002">
    <property type="protein sequence ID" value="RQP25154.1"/>
    <property type="molecule type" value="Genomic_DNA"/>
</dbReference>
<evidence type="ECO:0000256" key="2">
    <source>
        <dbReference type="SAM" id="SignalP"/>
    </source>
</evidence>
<dbReference type="GO" id="GO:0016787">
    <property type="term" value="F:hydrolase activity"/>
    <property type="evidence" value="ECO:0007669"/>
    <property type="project" value="UniProtKB-KW"/>
</dbReference>
<dbReference type="PROSITE" id="PS51257">
    <property type="entry name" value="PROKAR_LIPOPROTEIN"/>
    <property type="match status" value="1"/>
</dbReference>
<dbReference type="Gene3D" id="3.40.50.1820">
    <property type="entry name" value="alpha/beta hydrolase"/>
    <property type="match status" value="1"/>
</dbReference>
<reference evidence="4 5" key="1">
    <citation type="submission" date="2018-08" db="EMBL/GenBank/DDBJ databases">
        <authorList>
            <person name="Khan S.A."/>
            <person name="Jeon C.O."/>
            <person name="Chun B.H."/>
            <person name="Jeong S.E."/>
        </authorList>
    </citation>
    <scope>NUCLEOTIDE SEQUENCE [LARGE SCALE GENOMIC DNA]</scope>
    <source>
        <strain evidence="4 5">S-16</strain>
    </source>
</reference>
<evidence type="ECO:0000313" key="4">
    <source>
        <dbReference type="EMBL" id="RQP25154.1"/>
    </source>
</evidence>
<dbReference type="SUPFAM" id="SSF53474">
    <property type="entry name" value="alpha/beta-Hydrolases"/>
    <property type="match status" value="1"/>
</dbReference>
<accession>A0A3N7HSH7</accession>
<dbReference type="InterPro" id="IPR049492">
    <property type="entry name" value="BD-FAE-like_dom"/>
</dbReference>
<dbReference type="Pfam" id="PF20434">
    <property type="entry name" value="BD-FAE"/>
    <property type="match status" value="1"/>
</dbReference>
<feature type="chain" id="PRO_5017973281" evidence="2">
    <location>
        <begin position="39"/>
        <end position="289"/>
    </location>
</feature>
<protein>
    <submittedName>
        <fullName evidence="4">Alpha/beta hydrolase</fullName>
    </submittedName>
</protein>
<keyword evidence="2" id="KW-0732">Signal</keyword>
<evidence type="ECO:0000256" key="1">
    <source>
        <dbReference type="ARBA" id="ARBA00022801"/>
    </source>
</evidence>
<proteinExistence type="predicted"/>
<comment type="caution">
    <text evidence="4">The sequence shown here is derived from an EMBL/GenBank/DDBJ whole genome shotgun (WGS) entry which is preliminary data.</text>
</comment>
<organism evidence="4 5">
    <name type="scientific">Piscinibacter terrae</name>
    <dbReference type="NCBI Taxonomy" id="2496871"/>
    <lineage>
        <taxon>Bacteria</taxon>
        <taxon>Pseudomonadati</taxon>
        <taxon>Pseudomonadota</taxon>
        <taxon>Betaproteobacteria</taxon>
        <taxon>Burkholderiales</taxon>
        <taxon>Sphaerotilaceae</taxon>
        <taxon>Piscinibacter</taxon>
    </lineage>
</organism>
<evidence type="ECO:0000259" key="3">
    <source>
        <dbReference type="Pfam" id="PF20434"/>
    </source>
</evidence>
<name>A0A3N7HSH7_9BURK</name>
<dbReference type="AlphaFoldDB" id="A0A3N7HSH7"/>
<dbReference type="PANTHER" id="PTHR48081">
    <property type="entry name" value="AB HYDROLASE SUPERFAMILY PROTEIN C4A8.06C"/>
    <property type="match status" value="1"/>
</dbReference>
<evidence type="ECO:0000313" key="5">
    <source>
        <dbReference type="Proteomes" id="UP000267464"/>
    </source>
</evidence>
<gene>
    <name evidence="4" type="ORF">DZC73_09910</name>
</gene>
<feature type="domain" description="BD-FAE-like" evidence="3">
    <location>
        <begin position="63"/>
        <end position="244"/>
    </location>
</feature>